<dbReference type="EC" id="3.1.6.1" evidence="3"/>
<keyword evidence="4" id="KW-1185">Reference proteome</keyword>
<dbReference type="PANTHER" id="PTHR46615:SF1">
    <property type="entry name" value="ARYLSULFATASE K"/>
    <property type="match status" value="1"/>
</dbReference>
<dbReference type="Pfam" id="PF00884">
    <property type="entry name" value="Sulfatase"/>
    <property type="match status" value="1"/>
</dbReference>
<feature type="domain" description="Sulfatase N-terminal" evidence="2">
    <location>
        <begin position="34"/>
        <end position="365"/>
    </location>
</feature>
<dbReference type="GO" id="GO:0015024">
    <property type="term" value="F:glucuronate-2-sulfatase activity"/>
    <property type="evidence" value="ECO:0007669"/>
    <property type="project" value="TreeGrafter"/>
</dbReference>
<gene>
    <name evidence="3" type="ORF">Pla175_44090</name>
</gene>
<dbReference type="InterPro" id="IPR051849">
    <property type="entry name" value="GAG-degrading_sulfatase"/>
</dbReference>
<dbReference type="GO" id="GO:0004065">
    <property type="term" value="F:arylsulfatase activity"/>
    <property type="evidence" value="ECO:0007669"/>
    <property type="project" value="UniProtKB-EC"/>
</dbReference>
<evidence type="ECO:0000256" key="1">
    <source>
        <dbReference type="SAM" id="SignalP"/>
    </source>
</evidence>
<dbReference type="KEGG" id="pnd:Pla175_44090"/>
<keyword evidence="3" id="KW-0378">Hydrolase</keyword>
<dbReference type="EMBL" id="CP036291">
    <property type="protein sequence ID" value="QDU90994.1"/>
    <property type="molecule type" value="Genomic_DNA"/>
</dbReference>
<dbReference type="SUPFAM" id="SSF53649">
    <property type="entry name" value="Alkaline phosphatase-like"/>
    <property type="match status" value="1"/>
</dbReference>
<dbReference type="InterPro" id="IPR017850">
    <property type="entry name" value="Alkaline_phosphatase_core_sf"/>
</dbReference>
<dbReference type="InterPro" id="IPR000917">
    <property type="entry name" value="Sulfatase_N"/>
</dbReference>
<proteinExistence type="predicted"/>
<organism evidence="3 4">
    <name type="scientific">Pirellulimonas nuda</name>
    <dbReference type="NCBI Taxonomy" id="2528009"/>
    <lineage>
        <taxon>Bacteria</taxon>
        <taxon>Pseudomonadati</taxon>
        <taxon>Planctomycetota</taxon>
        <taxon>Planctomycetia</taxon>
        <taxon>Pirellulales</taxon>
        <taxon>Lacipirellulaceae</taxon>
        <taxon>Pirellulimonas</taxon>
    </lineage>
</organism>
<evidence type="ECO:0000313" key="3">
    <source>
        <dbReference type="EMBL" id="QDU90994.1"/>
    </source>
</evidence>
<name>A0A518DHP9_9BACT</name>
<sequence precursor="true">MILRPQARLSALLLAFSLGAMLYAPRHAAGGDRPNFLLIVTDDQEASSLNAYGDRACDTPNLDRLAARGACLTDAHHMGSWSGAVCLPSRTMIMTGRTVWRIPGANDELKTPAAMAEGARLSLPALFNAAGYDTYRTCKSGNTFAPANAQFKRRDEADCRGGDKPGSEWHADKTLKYLEDREAQGSDDPFFIYLGFSHPHDPRNAEENLLQKYGAENLQQPPKKLNPAAPRLPVNYLPKHPFPHGHPGLRDEEQVSGVLTDRSEATIRNETGREYACIEYLDTQVGRVLDKLEAMGELDNTYVLFTSDHGIAVGRHGLVGKQNLYEHTWTVPLLVQGPGIEPGHRASGFVYLLDLLPTMCDLAGIPVPDSVEGVSFRPVLEGKAERVRDQMYGAYCGGTKPGIRAVKTADGWKLVKHDVLDGQVRKTQLFNLNENPNELLNEHAAPAVVALTGNQPLAGQHDLADDPQHAEKRRELEALLAAEQERLGDPYPIPQGF</sequence>
<dbReference type="AlphaFoldDB" id="A0A518DHP9"/>
<evidence type="ECO:0000313" key="4">
    <source>
        <dbReference type="Proteomes" id="UP000317429"/>
    </source>
</evidence>
<dbReference type="RefSeq" id="WP_145290584.1">
    <property type="nucleotide sequence ID" value="NZ_CP036291.1"/>
</dbReference>
<dbReference type="OrthoDB" id="9762324at2"/>
<feature type="chain" id="PRO_5021925991" evidence="1">
    <location>
        <begin position="29"/>
        <end position="497"/>
    </location>
</feature>
<dbReference type="Proteomes" id="UP000317429">
    <property type="component" value="Chromosome"/>
</dbReference>
<protein>
    <submittedName>
        <fullName evidence="3">Arylsulfatase</fullName>
        <ecNumber evidence="3">3.1.6.1</ecNumber>
    </submittedName>
</protein>
<keyword evidence="1" id="KW-0732">Signal</keyword>
<reference evidence="3 4" key="1">
    <citation type="submission" date="2019-02" db="EMBL/GenBank/DDBJ databases">
        <title>Deep-cultivation of Planctomycetes and their phenomic and genomic characterization uncovers novel biology.</title>
        <authorList>
            <person name="Wiegand S."/>
            <person name="Jogler M."/>
            <person name="Boedeker C."/>
            <person name="Pinto D."/>
            <person name="Vollmers J."/>
            <person name="Rivas-Marin E."/>
            <person name="Kohn T."/>
            <person name="Peeters S.H."/>
            <person name="Heuer A."/>
            <person name="Rast P."/>
            <person name="Oberbeckmann S."/>
            <person name="Bunk B."/>
            <person name="Jeske O."/>
            <person name="Meyerdierks A."/>
            <person name="Storesund J.E."/>
            <person name="Kallscheuer N."/>
            <person name="Luecker S."/>
            <person name="Lage O.M."/>
            <person name="Pohl T."/>
            <person name="Merkel B.J."/>
            <person name="Hornburger P."/>
            <person name="Mueller R.-W."/>
            <person name="Bruemmer F."/>
            <person name="Labrenz M."/>
            <person name="Spormann A.M."/>
            <person name="Op den Camp H."/>
            <person name="Overmann J."/>
            <person name="Amann R."/>
            <person name="Jetten M.S.M."/>
            <person name="Mascher T."/>
            <person name="Medema M.H."/>
            <person name="Devos D.P."/>
            <person name="Kaster A.-K."/>
            <person name="Ovreas L."/>
            <person name="Rohde M."/>
            <person name="Galperin M.Y."/>
            <person name="Jogler C."/>
        </authorList>
    </citation>
    <scope>NUCLEOTIDE SEQUENCE [LARGE SCALE GENOMIC DNA]</scope>
    <source>
        <strain evidence="3 4">Pla175</strain>
    </source>
</reference>
<feature type="signal peptide" evidence="1">
    <location>
        <begin position="1"/>
        <end position="28"/>
    </location>
</feature>
<dbReference type="CDD" id="cd16155">
    <property type="entry name" value="sulfatase_like"/>
    <property type="match status" value="1"/>
</dbReference>
<evidence type="ECO:0000259" key="2">
    <source>
        <dbReference type="Pfam" id="PF00884"/>
    </source>
</evidence>
<dbReference type="Gene3D" id="3.40.720.10">
    <property type="entry name" value="Alkaline Phosphatase, subunit A"/>
    <property type="match status" value="1"/>
</dbReference>
<accession>A0A518DHP9</accession>
<dbReference type="PANTHER" id="PTHR46615">
    <property type="entry name" value="ARYLSULFATASE K"/>
    <property type="match status" value="1"/>
</dbReference>